<dbReference type="BioCyc" id="CBUR1055526:G10QW-238-MONOMER"/>
<dbReference type="EMBL" id="CAFE01000047">
    <property type="protein sequence ID" value="CCD36406.1"/>
    <property type="molecule type" value="Genomic_DNA"/>
</dbReference>
<dbReference type="Gene3D" id="4.10.430.30">
    <property type="match status" value="1"/>
</dbReference>
<keyword evidence="2" id="KW-1185">Reference proteome</keyword>
<comment type="caution">
    <text evidence="1">The sequence shown here is derived from an EMBL/GenBank/DDBJ whole genome shotgun (WGS) entry which is preliminary data.</text>
</comment>
<sequence length="121" mass="13392">MQAHKEAMAKISALMFEFDIRPNDLRRPRNNQIHRTANEAALSRSGDGATWTGRGHKPAWIAGSRRIDSSPRVALMLPAARACRALVNVLRPKWPMTSCRKVVIKSSASAAMLQTMSQRPG</sequence>
<dbReference type="Proteomes" id="UP000003511">
    <property type="component" value="Unassembled WGS sequence"/>
</dbReference>
<evidence type="ECO:0000313" key="2">
    <source>
        <dbReference type="Proteomes" id="UP000003511"/>
    </source>
</evidence>
<evidence type="ECO:0000313" key="1">
    <source>
        <dbReference type="EMBL" id="CCD36406.1"/>
    </source>
</evidence>
<dbReference type="HOGENOM" id="CLU_2033795_0_0_4"/>
<accession>G4M5H9</accession>
<dbReference type="AlphaFoldDB" id="G4M5H9"/>
<reference evidence="1 2" key="1">
    <citation type="submission" date="2011-09" db="EMBL/GenBank/DDBJ databases">
        <authorList>
            <person name="Carlier A."/>
        </authorList>
    </citation>
    <scope>NUCLEOTIDE SEQUENCE [LARGE SCALE GENOMIC DNA]</scope>
    <source>
        <strain evidence="1 2">UZHbot1</strain>
    </source>
</reference>
<reference evidence="1 2" key="2">
    <citation type="submission" date="2011-10" db="EMBL/GenBank/DDBJ databases">
        <title>Draft genome sequence of Candidatus Burkholderia kirkii.</title>
        <authorList>
            <person name="Carlier A.L."/>
            <person name="Eberl L."/>
        </authorList>
    </citation>
    <scope>NUCLEOTIDE SEQUENCE [LARGE SCALE GENOMIC DNA]</scope>
    <source>
        <strain evidence="1 2">UZHbot1</strain>
    </source>
</reference>
<protein>
    <submittedName>
        <fullName evidence="1">Histone family protein nucleoid-structuring protein H-NS</fullName>
    </submittedName>
</protein>
<proteinExistence type="predicted"/>
<organism evidence="1 2">
    <name type="scientific">Candidatus Paraburkholderia kirkii UZHbot1</name>
    <dbReference type="NCBI Taxonomy" id="1055526"/>
    <lineage>
        <taxon>Bacteria</taxon>
        <taxon>Pseudomonadati</taxon>
        <taxon>Pseudomonadota</taxon>
        <taxon>Betaproteobacteria</taxon>
        <taxon>Burkholderiales</taxon>
        <taxon>Burkholderiaceae</taxon>
        <taxon>Paraburkholderia</taxon>
    </lineage>
</organism>
<gene>
    <name evidence="1" type="ORF">BKIR_c137_0822</name>
</gene>
<name>G4M5H9_9BURK</name>